<dbReference type="STRING" id="1202772.A0A1V9YN76"/>
<evidence type="ECO:0000256" key="1">
    <source>
        <dbReference type="SAM" id="Coils"/>
    </source>
</evidence>
<evidence type="ECO:0000256" key="2">
    <source>
        <dbReference type="SAM" id="MobiDB-lite"/>
    </source>
</evidence>
<dbReference type="EMBL" id="JNBR01001465">
    <property type="protein sequence ID" value="OQR87135.1"/>
    <property type="molecule type" value="Genomic_DNA"/>
</dbReference>
<feature type="compositionally biased region" description="Polar residues" evidence="2">
    <location>
        <begin position="344"/>
        <end position="355"/>
    </location>
</feature>
<proteinExistence type="predicted"/>
<feature type="region of interest" description="Disordered" evidence="2">
    <location>
        <begin position="329"/>
        <end position="357"/>
    </location>
</feature>
<gene>
    <name evidence="3" type="ORF">ACHHYP_09489</name>
</gene>
<feature type="coiled-coil region" evidence="1">
    <location>
        <begin position="1009"/>
        <end position="1036"/>
    </location>
</feature>
<dbReference type="Gene3D" id="1.10.287.1490">
    <property type="match status" value="1"/>
</dbReference>
<feature type="region of interest" description="Disordered" evidence="2">
    <location>
        <begin position="391"/>
        <end position="426"/>
    </location>
</feature>
<evidence type="ECO:0000313" key="3">
    <source>
        <dbReference type="EMBL" id="OQR87135.1"/>
    </source>
</evidence>
<feature type="coiled-coil region" evidence="1">
    <location>
        <begin position="853"/>
        <end position="912"/>
    </location>
</feature>
<evidence type="ECO:0000313" key="4">
    <source>
        <dbReference type="Proteomes" id="UP000243579"/>
    </source>
</evidence>
<protein>
    <submittedName>
        <fullName evidence="3">Uncharacterized protein</fullName>
    </submittedName>
</protein>
<name>A0A1V9YN76_ACHHY</name>
<reference evidence="3 4" key="1">
    <citation type="journal article" date="2014" name="Genome Biol. Evol.">
        <title>The secreted proteins of Achlya hypogyna and Thraustotheca clavata identify the ancestral oomycete secretome and reveal gene acquisitions by horizontal gene transfer.</title>
        <authorList>
            <person name="Misner I."/>
            <person name="Blouin N."/>
            <person name="Leonard G."/>
            <person name="Richards T.A."/>
            <person name="Lane C.E."/>
        </authorList>
    </citation>
    <scope>NUCLEOTIDE SEQUENCE [LARGE SCALE GENOMIC DNA]</scope>
    <source>
        <strain evidence="3 4">ATCC 48635</strain>
    </source>
</reference>
<feature type="coiled-coil region" evidence="1">
    <location>
        <begin position="618"/>
        <end position="666"/>
    </location>
</feature>
<accession>A0A1V9YN76</accession>
<dbReference type="Proteomes" id="UP000243579">
    <property type="component" value="Unassembled WGS sequence"/>
</dbReference>
<keyword evidence="1" id="KW-0175">Coiled coil</keyword>
<feature type="coiled-coil region" evidence="1">
    <location>
        <begin position="1618"/>
        <end position="1728"/>
    </location>
</feature>
<feature type="compositionally biased region" description="Basic and acidic residues" evidence="2">
    <location>
        <begin position="511"/>
        <end position="520"/>
    </location>
</feature>
<dbReference type="OrthoDB" id="77418at2759"/>
<comment type="caution">
    <text evidence="3">The sequence shown here is derived from an EMBL/GenBank/DDBJ whole genome shotgun (WGS) entry which is preliminary data.</text>
</comment>
<organism evidence="3 4">
    <name type="scientific">Achlya hypogyna</name>
    <name type="common">Oomycete</name>
    <name type="synonym">Protoachlya hypogyna</name>
    <dbReference type="NCBI Taxonomy" id="1202772"/>
    <lineage>
        <taxon>Eukaryota</taxon>
        <taxon>Sar</taxon>
        <taxon>Stramenopiles</taxon>
        <taxon>Oomycota</taxon>
        <taxon>Saprolegniomycetes</taxon>
        <taxon>Saprolegniales</taxon>
        <taxon>Achlyaceae</taxon>
        <taxon>Achlya</taxon>
    </lineage>
</organism>
<feature type="compositionally biased region" description="Basic and acidic residues" evidence="2">
    <location>
        <begin position="329"/>
        <end position="343"/>
    </location>
</feature>
<feature type="coiled-coil region" evidence="1">
    <location>
        <begin position="703"/>
        <end position="826"/>
    </location>
</feature>
<feature type="region of interest" description="Disordered" evidence="2">
    <location>
        <begin position="511"/>
        <end position="533"/>
    </location>
</feature>
<keyword evidence="4" id="KW-1185">Reference proteome</keyword>
<feature type="coiled-coil region" evidence="1">
    <location>
        <begin position="557"/>
        <end position="584"/>
    </location>
</feature>
<sequence length="1950" mass="214096">MSKTRGWDWAQAALWAEDAKCAVRMVDVVFFEPDGGRPTRWLFASKHGAVAKKKDDHVTLASIRDRFARLSQHPKNTQRWVAYALLRSGARKLLDEAQFVDLFQTLEGPTRSRAGLVGLQAYVQPSAEPFGAIVAEYKAPKGVSLLRPASDVPTFSSRNAAAHDAKVTVGKLVAEFTVDDDQGLWLVHIPQTVVVAGNDAPLAQSQSLPSLAKADAAAKCAGDFCRMTSADLPGLYASAPPTPLPVADTGQRIKIGFNNVLLARATMPFLLARGGDSAAWLALDQAQRTELGRTNPTTFYKQVGVCANCNQIYAQLQLLRQTNFDVGPEKSLRKVKPSKKDKSNNQPTNHSNLQPSDPLVAFMADASQRDDDDAHESAFLAELGRQTQLLEPLSVRAPQDDSSPAPTPVPGKRRKPKPTKEPSGNQASGVLAQFEAEWHQVESANKTLVGDNARLAQQLAAAEVTLVQERKQWATDRALLQETNAVLEKQTKALGKRLASMQKEFADAMAEKDAAMEQRQVEASSSPPPVSRLLSPPCDLFDGERASSLGARPSTNQLGLIETIEQLSAQLEQEQRDRELDRQRLQATHRADLQRTQERHQIEAEAARVASRQQLGSIEELNTQLVATQHQLHVAQAQTKQAKASLLEAQLRASGLEDRLAATEATAAVPSVGSAVAHDAAVEKLQHKVEYLKAQLASEVRCKEELGSTVATLTANLESMKRERKKLSADLDEVHRKQLEKTAERHRTETDQLHGQLAALQAKVATLQANVTDLVADLAVARGKEDNAKLTAEKLAEEGARLHARIAELENTNDELQDAANGTKSSFDDAQRATMEATLRRLTHERQYLKSQMDGEARRREELETKLKELQGQLQDAAAAAKVDVAAAKQAAKEKEAVLAAANARLEEAQLLTNGELASTKHQLHEAKLALFQARETGNGDRAEVESQRAELAHLKTSLIGVKEELLKERERGKAASDRQAAAMTAIKAAVAQTETSKAAEVAALSADVALLRAQLAEAHAARAQLEAQLRQDLRKANGALVLQRAVLLATHRANSTLQRRWVHWVSQAAICRLRDAHAAKLRDALQAREAMWHERLATACDDVAEKAALEKELALAGLQEALTADASIARDAATAAHATALAELRAALEAQWQANTADLVRHHEKELEDMEASHVGAIDALQEAARASRAETDEELRRVVAAAAEREAALKLAAEADLAQSLRESEASHVDDMRTRHAAFELRLARLIAEHDEALVSAATTADACRREETARWCEVAGMTACDVEARQKCYGRAAVEAALVASATANADAQRALERTHADQVADIEQHWRTLLEAERQSHAVATQAQLAAFESKLNAELEMSRREMLEQKGNAVMATTAKWQRALAGTLPQAAPGEPRGGMTGMMADTTARIETEKKVWYDKGVADREAEWQKAAALIKQAQKEEVGGAAEHGAMTVQVDALERDSKQALQACQERFDLLLATKTKELNDERDAAIRAAKVASERAEQAAVAATAASVAQATERDITEVWQSRLAEAQLRSEQELRDACAETERRVEARAMAHLASEKTRWLNTKGEEVAALQMHLKTEHMEELHRELGVLRTTHEGHVRSLQADWAAKLEEAASQLQAAADSHLQERLRACEAAASKLHEEQMALVQEESEKLIDKVEVAMVQLKKQKEVRERMQQPVDKRVQTTESELQRVTRALEEAEDAAFDLQEEIGTLKKHHVFRHLLLLGSGVHKLQLLQSAKDAKAMEHQAEVRVLQEKLQATTNQLSSDLGHSQAECAKLEQVYGAVYDTLVNYKRDELVQHRSASNVVTNELSVLQAQIAQVVGAKAESEREVEKTQADLGALEDEISGIQFMKDGHVNQAQVARKRRLHQETEAMLETIDTKKAQIRGIESKLQELYSLQRAKEDEMKSLERHLVQILVEQQKQLLSLVTAVNRPSMG</sequence>